<accession>A0A176S3F1</accession>
<dbReference type="Proteomes" id="UP000076962">
    <property type="component" value="Unassembled WGS sequence"/>
</dbReference>
<organism evidence="2 3">
    <name type="scientific">Candidatus Thiomargarita nelsonii</name>
    <dbReference type="NCBI Taxonomy" id="1003181"/>
    <lineage>
        <taxon>Bacteria</taxon>
        <taxon>Pseudomonadati</taxon>
        <taxon>Pseudomonadota</taxon>
        <taxon>Gammaproteobacteria</taxon>
        <taxon>Thiotrichales</taxon>
        <taxon>Thiotrichaceae</taxon>
        <taxon>Thiomargarita</taxon>
    </lineage>
</organism>
<sequence length="145" mass="16341">VENWLTNIQGQIGQRQKYEHYLYKERTGNEVNNCTTWVKTNSKELGFIISKPPWSAYAPGNIAGLMGSSDEEEVVHSTHRYKPEENKGLDDMTQTIPRVPQGVRGGAEGGGPDVPTTQGITPQTKTRIAENFRLRKERREASKKK</sequence>
<evidence type="ECO:0000313" key="3">
    <source>
        <dbReference type="Proteomes" id="UP000076962"/>
    </source>
</evidence>
<evidence type="ECO:0000313" key="2">
    <source>
        <dbReference type="EMBL" id="OAD22419.1"/>
    </source>
</evidence>
<dbReference type="AlphaFoldDB" id="A0A176S3F1"/>
<evidence type="ECO:0000256" key="1">
    <source>
        <dbReference type="SAM" id="MobiDB-lite"/>
    </source>
</evidence>
<feature type="compositionally biased region" description="Gly residues" evidence="1">
    <location>
        <begin position="103"/>
        <end position="112"/>
    </location>
</feature>
<feature type="region of interest" description="Disordered" evidence="1">
    <location>
        <begin position="79"/>
        <end position="145"/>
    </location>
</feature>
<feature type="compositionally biased region" description="Basic and acidic residues" evidence="1">
    <location>
        <begin position="127"/>
        <end position="145"/>
    </location>
</feature>
<name>A0A176S3F1_9GAMM</name>
<protein>
    <submittedName>
        <fullName evidence="2">Uncharacterized protein</fullName>
    </submittedName>
</protein>
<keyword evidence="3" id="KW-1185">Reference proteome</keyword>
<proteinExistence type="predicted"/>
<feature type="compositionally biased region" description="Basic and acidic residues" evidence="1">
    <location>
        <begin position="81"/>
        <end position="90"/>
    </location>
</feature>
<feature type="non-terminal residue" evidence="2">
    <location>
        <position position="1"/>
    </location>
</feature>
<gene>
    <name evidence="2" type="ORF">THIOM_001778</name>
</gene>
<dbReference type="EMBL" id="LUTY01000957">
    <property type="protein sequence ID" value="OAD22419.1"/>
    <property type="molecule type" value="Genomic_DNA"/>
</dbReference>
<comment type="caution">
    <text evidence="2">The sequence shown here is derived from an EMBL/GenBank/DDBJ whole genome shotgun (WGS) entry which is preliminary data.</text>
</comment>
<reference evidence="2 3" key="1">
    <citation type="submission" date="2016-05" db="EMBL/GenBank/DDBJ databases">
        <title>Single-cell genome of chain-forming Candidatus Thiomargarita nelsonii and comparison to other large sulfur-oxidizing bacteria.</title>
        <authorList>
            <person name="Winkel M."/>
            <person name="Salman V."/>
            <person name="Woyke T."/>
            <person name="Schulz-Vogt H."/>
            <person name="Richter M."/>
            <person name="Flood B."/>
            <person name="Bailey J."/>
            <person name="Amann R."/>
            <person name="Mussmann M."/>
        </authorList>
    </citation>
    <scope>NUCLEOTIDE SEQUENCE [LARGE SCALE GENOMIC DNA]</scope>
    <source>
        <strain evidence="2 3">THI036</strain>
    </source>
</reference>
<feature type="compositionally biased region" description="Polar residues" evidence="1">
    <location>
        <begin position="115"/>
        <end position="126"/>
    </location>
</feature>